<organism evidence="2 3">
    <name type="scientific">Peronospora farinosa</name>
    <dbReference type="NCBI Taxonomy" id="134698"/>
    <lineage>
        <taxon>Eukaryota</taxon>
        <taxon>Sar</taxon>
        <taxon>Stramenopiles</taxon>
        <taxon>Oomycota</taxon>
        <taxon>Peronosporomycetes</taxon>
        <taxon>Peronosporales</taxon>
        <taxon>Peronosporaceae</taxon>
        <taxon>Peronospora</taxon>
    </lineage>
</organism>
<keyword evidence="3" id="KW-1185">Reference proteome</keyword>
<sequence>MDQAKKKKEEEKKAAKEKQKLEKTAEKQEAALRRKLKGTNIEATLGGCLSLICLDRLRDREASEMIK</sequence>
<gene>
    <name evidence="2" type="ORF">PFR001_LOCUS8904</name>
</gene>
<feature type="region of interest" description="Disordered" evidence="1">
    <location>
        <begin position="1"/>
        <end position="27"/>
    </location>
</feature>
<dbReference type="EMBL" id="CAKLBC010001841">
    <property type="protein sequence ID" value="CAH0493799.1"/>
    <property type="molecule type" value="Genomic_DNA"/>
</dbReference>
<accession>A0ABN8CL24</accession>
<name>A0ABN8CL24_9STRA</name>
<evidence type="ECO:0000313" key="2">
    <source>
        <dbReference type="EMBL" id="CAH0493799.1"/>
    </source>
</evidence>
<comment type="caution">
    <text evidence="2">The sequence shown here is derived from an EMBL/GenBank/DDBJ whole genome shotgun (WGS) entry which is preliminary data.</text>
</comment>
<evidence type="ECO:0000256" key="1">
    <source>
        <dbReference type="SAM" id="MobiDB-lite"/>
    </source>
</evidence>
<evidence type="ECO:0000313" key="3">
    <source>
        <dbReference type="Proteomes" id="UP001157938"/>
    </source>
</evidence>
<protein>
    <submittedName>
        <fullName evidence="2">Uncharacterized protein</fullName>
    </submittedName>
</protein>
<reference evidence="2 3" key="1">
    <citation type="submission" date="2021-11" db="EMBL/GenBank/DDBJ databases">
        <authorList>
            <person name="Islam A."/>
            <person name="Islam S."/>
            <person name="Flora M.S."/>
            <person name="Rahman M."/>
            <person name="Ziaur R.M."/>
            <person name="Epstein J.H."/>
            <person name="Hassan M."/>
            <person name="Klassen M."/>
            <person name="Woodard K."/>
            <person name="Webb A."/>
            <person name="Webby R.J."/>
            <person name="El Zowalaty M.E."/>
        </authorList>
    </citation>
    <scope>NUCLEOTIDE SEQUENCE [LARGE SCALE GENOMIC DNA]</scope>
    <source>
        <strain evidence="2">Pf1</strain>
    </source>
</reference>
<dbReference type="Proteomes" id="UP001157938">
    <property type="component" value="Unassembled WGS sequence"/>
</dbReference>
<proteinExistence type="predicted"/>
<feature type="compositionally biased region" description="Basic and acidic residues" evidence="1">
    <location>
        <begin position="7"/>
        <end position="27"/>
    </location>
</feature>